<keyword evidence="1" id="KW-1185">Reference proteome</keyword>
<evidence type="ECO:0000313" key="2">
    <source>
        <dbReference type="WBParaSite" id="PDA_v2.g12300.t1"/>
    </source>
</evidence>
<protein>
    <submittedName>
        <fullName evidence="2">Uncharacterized protein</fullName>
    </submittedName>
</protein>
<evidence type="ECO:0000313" key="1">
    <source>
        <dbReference type="Proteomes" id="UP000887578"/>
    </source>
</evidence>
<accession>A0A914PAI4</accession>
<organism evidence="1 2">
    <name type="scientific">Panagrolaimus davidi</name>
    <dbReference type="NCBI Taxonomy" id="227884"/>
    <lineage>
        <taxon>Eukaryota</taxon>
        <taxon>Metazoa</taxon>
        <taxon>Ecdysozoa</taxon>
        <taxon>Nematoda</taxon>
        <taxon>Chromadorea</taxon>
        <taxon>Rhabditida</taxon>
        <taxon>Tylenchina</taxon>
        <taxon>Panagrolaimomorpha</taxon>
        <taxon>Panagrolaimoidea</taxon>
        <taxon>Panagrolaimidae</taxon>
        <taxon>Panagrolaimus</taxon>
    </lineage>
</organism>
<proteinExistence type="predicted"/>
<sequence>MSDLSPFPVYTDGKKLQKHLELTEEEKQFRQINDIPDFLPPIWPQKSKPKAEKEISLESSMKSLNIQKSKCVI</sequence>
<dbReference type="WBParaSite" id="PDA_v2.g12300.t1">
    <property type="protein sequence ID" value="PDA_v2.g12300.t1"/>
    <property type="gene ID" value="PDA_v2.g12300"/>
</dbReference>
<dbReference type="AlphaFoldDB" id="A0A914PAI4"/>
<dbReference type="Proteomes" id="UP000887578">
    <property type="component" value="Unplaced"/>
</dbReference>
<reference evidence="2" key="1">
    <citation type="submission" date="2022-11" db="UniProtKB">
        <authorList>
            <consortium name="WormBaseParasite"/>
        </authorList>
    </citation>
    <scope>IDENTIFICATION</scope>
</reference>
<name>A0A914PAI4_9BILA</name>